<dbReference type="AlphaFoldDB" id="A0AAV4A6D7"/>
<sequence length="82" mass="9094">MIVQCSTASQCLGYRVSPLVPRAVADMHLYPDCIDKPAHFQCTDLPLLRPRQHNKASGRVESGPSTARFQDERANHCATNQS</sequence>
<dbReference type="Proteomes" id="UP000735302">
    <property type="component" value="Unassembled WGS sequence"/>
</dbReference>
<evidence type="ECO:0000256" key="1">
    <source>
        <dbReference type="SAM" id="MobiDB-lite"/>
    </source>
</evidence>
<keyword evidence="3" id="KW-1185">Reference proteome</keyword>
<proteinExistence type="predicted"/>
<dbReference type="EMBL" id="BLXT01003580">
    <property type="protein sequence ID" value="GFO02283.1"/>
    <property type="molecule type" value="Genomic_DNA"/>
</dbReference>
<protein>
    <submittedName>
        <fullName evidence="2">Uncharacterized protein</fullName>
    </submittedName>
</protein>
<reference evidence="2 3" key="1">
    <citation type="journal article" date="2021" name="Elife">
        <title>Chloroplast acquisition without the gene transfer in kleptoplastic sea slugs, Plakobranchus ocellatus.</title>
        <authorList>
            <person name="Maeda T."/>
            <person name="Takahashi S."/>
            <person name="Yoshida T."/>
            <person name="Shimamura S."/>
            <person name="Takaki Y."/>
            <person name="Nagai Y."/>
            <person name="Toyoda A."/>
            <person name="Suzuki Y."/>
            <person name="Arimoto A."/>
            <person name="Ishii H."/>
            <person name="Satoh N."/>
            <person name="Nishiyama T."/>
            <person name="Hasebe M."/>
            <person name="Maruyama T."/>
            <person name="Minagawa J."/>
            <person name="Obokata J."/>
            <person name="Shigenobu S."/>
        </authorList>
    </citation>
    <scope>NUCLEOTIDE SEQUENCE [LARGE SCALE GENOMIC DNA]</scope>
</reference>
<evidence type="ECO:0000313" key="3">
    <source>
        <dbReference type="Proteomes" id="UP000735302"/>
    </source>
</evidence>
<accession>A0AAV4A6D7</accession>
<comment type="caution">
    <text evidence="2">The sequence shown here is derived from an EMBL/GenBank/DDBJ whole genome shotgun (WGS) entry which is preliminary data.</text>
</comment>
<organism evidence="2 3">
    <name type="scientific">Plakobranchus ocellatus</name>
    <dbReference type="NCBI Taxonomy" id="259542"/>
    <lineage>
        <taxon>Eukaryota</taxon>
        <taxon>Metazoa</taxon>
        <taxon>Spiralia</taxon>
        <taxon>Lophotrochozoa</taxon>
        <taxon>Mollusca</taxon>
        <taxon>Gastropoda</taxon>
        <taxon>Heterobranchia</taxon>
        <taxon>Euthyneura</taxon>
        <taxon>Panpulmonata</taxon>
        <taxon>Sacoglossa</taxon>
        <taxon>Placobranchoidea</taxon>
        <taxon>Plakobranchidae</taxon>
        <taxon>Plakobranchus</taxon>
    </lineage>
</organism>
<evidence type="ECO:0000313" key="2">
    <source>
        <dbReference type="EMBL" id="GFO02283.1"/>
    </source>
</evidence>
<feature type="region of interest" description="Disordered" evidence="1">
    <location>
        <begin position="51"/>
        <end position="82"/>
    </location>
</feature>
<name>A0AAV4A6D7_9GAST</name>
<gene>
    <name evidence="2" type="ORF">PoB_002878800</name>
</gene>